<feature type="chain" id="PRO_5046078497" evidence="2">
    <location>
        <begin position="21"/>
        <end position="249"/>
    </location>
</feature>
<evidence type="ECO:0000313" key="3">
    <source>
        <dbReference type="EMBL" id="MDR6866573.1"/>
    </source>
</evidence>
<protein>
    <submittedName>
        <fullName evidence="3">Small secreted protein</fullName>
    </submittedName>
</protein>
<gene>
    <name evidence="3" type="ORF">J2Y69_001166</name>
</gene>
<accession>A0ABU1SCC9</accession>
<comment type="caution">
    <text evidence="3">The sequence shown here is derived from an EMBL/GenBank/DDBJ whole genome shotgun (WGS) entry which is preliminary data.</text>
</comment>
<proteinExistence type="predicted"/>
<name>A0ABU1SCC9_9MICO</name>
<feature type="region of interest" description="Disordered" evidence="1">
    <location>
        <begin position="24"/>
        <end position="60"/>
    </location>
</feature>
<feature type="signal peptide" evidence="2">
    <location>
        <begin position="1"/>
        <end position="20"/>
    </location>
</feature>
<organism evidence="3 4">
    <name type="scientific">Microbacterium resistens</name>
    <dbReference type="NCBI Taxonomy" id="156977"/>
    <lineage>
        <taxon>Bacteria</taxon>
        <taxon>Bacillati</taxon>
        <taxon>Actinomycetota</taxon>
        <taxon>Actinomycetes</taxon>
        <taxon>Micrococcales</taxon>
        <taxon>Microbacteriaceae</taxon>
        <taxon>Microbacterium</taxon>
    </lineage>
</organism>
<feature type="compositionally biased region" description="Low complexity" evidence="1">
    <location>
        <begin position="29"/>
        <end position="51"/>
    </location>
</feature>
<evidence type="ECO:0000256" key="1">
    <source>
        <dbReference type="SAM" id="MobiDB-lite"/>
    </source>
</evidence>
<keyword evidence="4" id="KW-1185">Reference proteome</keyword>
<sequence>MFRRPGVLIASLAVSALALAGCTGGSGAGSATTQPGTAQPGTAPPASDGPASPDPLDDEPTAAWLDDGRAVALVTWGSSSCPPRVGEVAGDAQTVTATIVEPDPNIVCTADFAPRATTIVLPAGVDPSKDVTLVTTGGVETKVRLPGNASLTGTPGQPTEYTASAGWFSATGIVLLTWGSSSCPPVVSGIEERSDGAAVSFSGESRICTMDMAPRATVLGLSAAPATTDGYTLTLQGDSLDGTVKVIGR</sequence>
<evidence type="ECO:0000313" key="4">
    <source>
        <dbReference type="Proteomes" id="UP001259347"/>
    </source>
</evidence>
<dbReference type="PROSITE" id="PS51257">
    <property type="entry name" value="PROKAR_LIPOPROTEIN"/>
    <property type="match status" value="1"/>
</dbReference>
<evidence type="ECO:0000256" key="2">
    <source>
        <dbReference type="SAM" id="SignalP"/>
    </source>
</evidence>
<dbReference type="Proteomes" id="UP001259347">
    <property type="component" value="Unassembled WGS sequence"/>
</dbReference>
<reference evidence="3 4" key="1">
    <citation type="submission" date="2023-07" db="EMBL/GenBank/DDBJ databases">
        <title>Sorghum-associated microbial communities from plants grown in Nebraska, USA.</title>
        <authorList>
            <person name="Schachtman D."/>
        </authorList>
    </citation>
    <scope>NUCLEOTIDE SEQUENCE [LARGE SCALE GENOMIC DNA]</scope>
    <source>
        <strain evidence="3 4">2980</strain>
    </source>
</reference>
<dbReference type="RefSeq" id="WP_310018517.1">
    <property type="nucleotide sequence ID" value="NZ_JAVDUM010000004.1"/>
</dbReference>
<dbReference type="EMBL" id="JAVDUM010000004">
    <property type="protein sequence ID" value="MDR6866573.1"/>
    <property type="molecule type" value="Genomic_DNA"/>
</dbReference>
<keyword evidence="2" id="KW-0732">Signal</keyword>